<reference evidence="7" key="3">
    <citation type="submission" date="2025-08" db="UniProtKB">
        <authorList>
            <consortium name="Ensembl"/>
        </authorList>
    </citation>
    <scope>IDENTIFICATION</scope>
    <source>
        <strain evidence="7">HNI</strain>
    </source>
</reference>
<evidence type="ECO:0000256" key="5">
    <source>
        <dbReference type="ARBA" id="ARBA00023136"/>
    </source>
</evidence>
<keyword evidence="3" id="KW-0732">Signal</keyword>
<evidence type="ECO:0000256" key="3">
    <source>
        <dbReference type="ARBA" id="ARBA00022729"/>
    </source>
</evidence>
<dbReference type="Pfam" id="PF06060">
    <property type="entry name" value="Mesothelin"/>
    <property type="match status" value="1"/>
</dbReference>
<evidence type="ECO:0000256" key="6">
    <source>
        <dbReference type="ARBA" id="ARBA00023180"/>
    </source>
</evidence>
<dbReference type="Ensembl" id="ENSORLT00020000594.1">
    <property type="protein sequence ID" value="ENSORLP00020026947.1"/>
    <property type="gene ID" value="ENSORLG00020009700.1"/>
</dbReference>
<dbReference type="InterPro" id="IPR026664">
    <property type="entry name" value="Stereocilin-rel"/>
</dbReference>
<dbReference type="AlphaFoldDB" id="A0A3P9M1M5"/>
<dbReference type="InterPro" id="IPR010335">
    <property type="entry name" value="Mesothelin"/>
</dbReference>
<proteinExistence type="inferred from homology"/>
<dbReference type="PANTHER" id="PTHR23412:SF6">
    <property type="entry name" value="MESOTHELIN"/>
    <property type="match status" value="1"/>
</dbReference>
<evidence type="ECO:0000256" key="2">
    <source>
        <dbReference type="ARBA" id="ARBA00011016"/>
    </source>
</evidence>
<comment type="similarity">
    <text evidence="2">Belongs to the mesothelin family.</text>
</comment>
<evidence type="ECO:0000256" key="1">
    <source>
        <dbReference type="ARBA" id="ARBA00004370"/>
    </source>
</evidence>
<keyword evidence="6" id="KW-0325">Glycoprotein</keyword>
<protein>
    <recommendedName>
        <fullName evidence="9">Mesothelin a</fullName>
    </recommendedName>
</protein>
<accession>A0A3P9M1M5</accession>
<evidence type="ECO:0000313" key="7">
    <source>
        <dbReference type="Ensembl" id="ENSORLP00020026947.1"/>
    </source>
</evidence>
<keyword evidence="5" id="KW-0472">Membrane</keyword>
<evidence type="ECO:0000256" key="4">
    <source>
        <dbReference type="ARBA" id="ARBA00022889"/>
    </source>
</evidence>
<dbReference type="GO" id="GO:0007155">
    <property type="term" value="P:cell adhesion"/>
    <property type="evidence" value="ECO:0007669"/>
    <property type="project" value="UniProtKB-KW"/>
</dbReference>
<dbReference type="GO" id="GO:0016020">
    <property type="term" value="C:membrane"/>
    <property type="evidence" value="ECO:0007669"/>
    <property type="project" value="UniProtKB-SubCell"/>
</dbReference>
<sequence>GKRQIKNLIKACRRKGTNKVPLVETQLTCMYNQIKEESDATSFSLYPPDVLLYYDYSLVPRSSCRSYFQELADADFSIFSPALTYKRSAVFDNARSCLGITSTSLSEDNVSVLGNMCCILDGSYIQNSHPSILEQLKNCPDLTVGQSAAVETLLTNGNTPYGVPSTWSEQTLKDLGTIKFELINVFSLQDTKRNFLKYFLKVFGGVSREQRKQLKKEIRQSIKSDSEQTAECTVGIITQVTISDPTFPFDYNINQFNNCLSVSTVKDNLDAITEKVDEVEYLRIVLQKLQEVSKKSLKQTLKLLSAASRVATVQDVRLWTISKIDTLAALMDSSNGGWDPSLVSKQSTCVIISKYLAVGGNKLGSAELNVIGGPNLCSLDHEITSGLNYTLLMCYNVSFSCREVDSLDISSCTAEKKKEFFTISFEAFNLTTSSVSVFQLIQPYIGK</sequence>
<comment type="subcellular location">
    <subcellularLocation>
        <location evidence="1">Membrane</location>
    </subcellularLocation>
</comment>
<reference evidence="7 8" key="2">
    <citation type="submission" date="2017-04" db="EMBL/GenBank/DDBJ databases">
        <title>CpG methylation of centromeres and impact of large insertions on vertebrate speciation.</title>
        <authorList>
            <person name="Ichikawa K."/>
            <person name="Yoshimura J."/>
            <person name="Morishita S."/>
        </authorList>
    </citation>
    <scope>NUCLEOTIDE SEQUENCE</scope>
    <source>
        <strain evidence="7 8">HNI</strain>
    </source>
</reference>
<keyword evidence="4" id="KW-0130">Cell adhesion</keyword>
<dbReference type="PANTHER" id="PTHR23412">
    <property type="entry name" value="STEREOCILIN RELATED"/>
    <property type="match status" value="1"/>
</dbReference>
<evidence type="ECO:0000313" key="8">
    <source>
        <dbReference type="Proteomes" id="UP000265180"/>
    </source>
</evidence>
<reference key="1">
    <citation type="journal article" date="2007" name="Nature">
        <title>The medaka draft genome and insights into vertebrate genome evolution.</title>
        <authorList>
            <person name="Kasahara M."/>
            <person name="Naruse K."/>
            <person name="Sasaki S."/>
            <person name="Nakatani Y."/>
            <person name="Qu W."/>
            <person name="Ahsan B."/>
            <person name="Yamada T."/>
            <person name="Nagayasu Y."/>
            <person name="Doi K."/>
            <person name="Kasai Y."/>
            <person name="Jindo T."/>
            <person name="Kobayashi D."/>
            <person name="Shimada A."/>
            <person name="Toyoda A."/>
            <person name="Kuroki Y."/>
            <person name="Fujiyama A."/>
            <person name="Sasaki T."/>
            <person name="Shimizu A."/>
            <person name="Asakawa S."/>
            <person name="Shimizu N."/>
            <person name="Hashimoto S."/>
            <person name="Yang J."/>
            <person name="Lee Y."/>
            <person name="Matsushima K."/>
            <person name="Sugano S."/>
            <person name="Sakaizumi M."/>
            <person name="Narita T."/>
            <person name="Ohishi K."/>
            <person name="Haga S."/>
            <person name="Ohta F."/>
            <person name="Nomoto H."/>
            <person name="Nogata K."/>
            <person name="Morishita T."/>
            <person name="Endo T."/>
            <person name="Shin-I T."/>
            <person name="Takeda H."/>
            <person name="Morishita S."/>
            <person name="Kohara Y."/>
        </authorList>
    </citation>
    <scope>NUCLEOTIDE SEQUENCE [LARGE SCALE GENOMIC DNA]</scope>
    <source>
        <strain>Hd-rR</strain>
    </source>
</reference>
<name>A0A3P9M1M5_ORYLA</name>
<evidence type="ECO:0008006" key="9">
    <source>
        <dbReference type="Google" id="ProtNLM"/>
    </source>
</evidence>
<reference evidence="7" key="4">
    <citation type="submission" date="2025-09" db="UniProtKB">
        <authorList>
            <consortium name="Ensembl"/>
        </authorList>
    </citation>
    <scope>IDENTIFICATION</scope>
    <source>
        <strain evidence="7">HNI</strain>
    </source>
</reference>
<dbReference type="Proteomes" id="UP000265180">
    <property type="component" value="Chromosome 1"/>
</dbReference>
<organism evidence="7 8">
    <name type="scientific">Oryzias latipes</name>
    <name type="common">Japanese rice fish</name>
    <name type="synonym">Japanese killifish</name>
    <dbReference type="NCBI Taxonomy" id="8090"/>
    <lineage>
        <taxon>Eukaryota</taxon>
        <taxon>Metazoa</taxon>
        <taxon>Chordata</taxon>
        <taxon>Craniata</taxon>
        <taxon>Vertebrata</taxon>
        <taxon>Euteleostomi</taxon>
        <taxon>Actinopterygii</taxon>
        <taxon>Neopterygii</taxon>
        <taxon>Teleostei</taxon>
        <taxon>Neoteleostei</taxon>
        <taxon>Acanthomorphata</taxon>
        <taxon>Ovalentaria</taxon>
        <taxon>Atherinomorphae</taxon>
        <taxon>Beloniformes</taxon>
        <taxon>Adrianichthyidae</taxon>
        <taxon>Oryziinae</taxon>
        <taxon>Oryzias</taxon>
    </lineage>
</organism>